<protein>
    <submittedName>
        <fullName evidence="1">Uncharacterized protein</fullName>
    </submittedName>
</protein>
<reference evidence="1" key="1">
    <citation type="journal article" date="2020" name="Stud. Mycol.">
        <title>101 Dothideomycetes genomes: a test case for predicting lifestyles and emergence of pathogens.</title>
        <authorList>
            <person name="Haridas S."/>
            <person name="Albert R."/>
            <person name="Binder M."/>
            <person name="Bloem J."/>
            <person name="Labutti K."/>
            <person name="Salamov A."/>
            <person name="Andreopoulos B."/>
            <person name="Baker S."/>
            <person name="Barry K."/>
            <person name="Bills G."/>
            <person name="Bluhm B."/>
            <person name="Cannon C."/>
            <person name="Castanera R."/>
            <person name="Culley D."/>
            <person name="Daum C."/>
            <person name="Ezra D."/>
            <person name="Gonzalez J."/>
            <person name="Henrissat B."/>
            <person name="Kuo A."/>
            <person name="Liang C."/>
            <person name="Lipzen A."/>
            <person name="Lutzoni F."/>
            <person name="Magnuson J."/>
            <person name="Mondo S."/>
            <person name="Nolan M."/>
            <person name="Ohm R."/>
            <person name="Pangilinan J."/>
            <person name="Park H.-J."/>
            <person name="Ramirez L."/>
            <person name="Alfaro M."/>
            <person name="Sun H."/>
            <person name="Tritt A."/>
            <person name="Yoshinaga Y."/>
            <person name="Zwiers L.-H."/>
            <person name="Turgeon B."/>
            <person name="Goodwin S."/>
            <person name="Spatafora J."/>
            <person name="Crous P."/>
            <person name="Grigoriev I."/>
        </authorList>
    </citation>
    <scope>NUCLEOTIDE SEQUENCE</scope>
    <source>
        <strain evidence="1">CBS 119925</strain>
    </source>
</reference>
<evidence type="ECO:0000313" key="1">
    <source>
        <dbReference type="EMBL" id="KAF2751908.1"/>
    </source>
</evidence>
<keyword evidence="2" id="KW-1185">Reference proteome</keyword>
<accession>A0A6A6VMT6</accession>
<proteinExistence type="predicted"/>
<evidence type="ECO:0000313" key="2">
    <source>
        <dbReference type="Proteomes" id="UP000799440"/>
    </source>
</evidence>
<gene>
    <name evidence="1" type="ORF">M011DRAFT_454785</name>
</gene>
<dbReference type="EMBL" id="MU006561">
    <property type="protein sequence ID" value="KAF2751908.1"/>
    <property type="molecule type" value="Genomic_DNA"/>
</dbReference>
<dbReference type="Proteomes" id="UP000799440">
    <property type="component" value="Unassembled WGS sequence"/>
</dbReference>
<organism evidence="1 2">
    <name type="scientific">Sporormia fimetaria CBS 119925</name>
    <dbReference type="NCBI Taxonomy" id="1340428"/>
    <lineage>
        <taxon>Eukaryota</taxon>
        <taxon>Fungi</taxon>
        <taxon>Dikarya</taxon>
        <taxon>Ascomycota</taxon>
        <taxon>Pezizomycotina</taxon>
        <taxon>Dothideomycetes</taxon>
        <taxon>Pleosporomycetidae</taxon>
        <taxon>Pleosporales</taxon>
        <taxon>Sporormiaceae</taxon>
        <taxon>Sporormia</taxon>
    </lineage>
</organism>
<name>A0A6A6VMT6_9PLEO</name>
<sequence length="338" mass="39854">MCNTTQDAMDFCMSALRRIYSLIEQRGGSSATKYLGPGLYARLKDLFRVARLRWANLHQPLRFVASKEADWEARTSDETTLQLDLIEQYSEHSATQARKRLWKEYPYQMDGYNREFKHSRKKHNVQFPRANKKLFNLEKWDAVQRYGLIMPSHEFNKDHSPPMDQRHTIVGGEKWDIIQRQGLIVASQEFNEDHMPLMDNQKMSFDVYCYYSRFTSAEAKRDMIFSEANDPTAMEREQRWVPIRLVPGRHPTCQCKRCKQDWKTKPKVRFAKSTNFTPGRPRPCFHRRDSRYQPGKYAPCKCCGWENTAFPDLIRAELLEMYGVRGSYLPSFKAVYVG</sequence>
<dbReference type="AlphaFoldDB" id="A0A6A6VMT6"/>